<keyword evidence="5" id="KW-0028">Amino-acid biosynthesis</keyword>
<dbReference type="GO" id="GO:0000287">
    <property type="term" value="F:magnesium ion binding"/>
    <property type="evidence" value="ECO:0007669"/>
    <property type="project" value="TreeGrafter"/>
</dbReference>
<comment type="pathway">
    <text evidence="2">Amino-acid biosynthesis; L-serine biosynthesis; L-serine from 3-phospho-D-glycerate: step 3/3.</text>
</comment>
<accession>D7EB49</accession>
<reference evidence="12 13" key="1">
    <citation type="submission" date="2010-06" db="EMBL/GenBank/DDBJ databases">
        <title>Complete sequence chromosome of Methanohalobium evestigatum Z-7303.</title>
        <authorList>
            <consortium name="US DOE Joint Genome Institute"/>
            <person name="Lucas S."/>
            <person name="Copeland A."/>
            <person name="Lapidus A."/>
            <person name="Cheng J.-F."/>
            <person name="Bruce D."/>
            <person name="Goodwin L."/>
            <person name="Pitluck S."/>
            <person name="Saunders E."/>
            <person name="Detter J.C."/>
            <person name="Han C."/>
            <person name="Tapia R."/>
            <person name="Land M."/>
            <person name="Hauser L."/>
            <person name="Kyrpides N."/>
            <person name="Mikhailova N."/>
            <person name="Sieprawska-Lupa M."/>
            <person name="Whitman W.B."/>
            <person name="Anderson I."/>
            <person name="Woyke T."/>
        </authorList>
    </citation>
    <scope>NUCLEOTIDE SEQUENCE [LARGE SCALE GENOMIC DNA]</scope>
    <source>
        <strain evidence="13">ATCC BAA-1072 / DSM 3721 / NBRC 107634 / OCM 161 / Z-7303</strain>
    </source>
</reference>
<gene>
    <name evidence="12" type="ordered locus">Metev_1728</name>
</gene>
<dbReference type="Gene3D" id="3.40.50.1000">
    <property type="entry name" value="HAD superfamily/HAD-like"/>
    <property type="match status" value="1"/>
</dbReference>
<dbReference type="SFLD" id="SFLDG01129">
    <property type="entry name" value="C1.5:_HAD__Beta-PGM__Phosphata"/>
    <property type="match status" value="1"/>
</dbReference>
<dbReference type="SFLD" id="SFLDG01137">
    <property type="entry name" value="C1.6.1:_Phosphoserine_Phosphat"/>
    <property type="match status" value="1"/>
</dbReference>
<dbReference type="EMBL" id="CP002069">
    <property type="protein sequence ID" value="ADI74566.1"/>
    <property type="molecule type" value="Genomic_DNA"/>
</dbReference>
<feature type="active site" description="Proton donor" evidence="11">
    <location>
        <position position="71"/>
    </location>
</feature>
<keyword evidence="13" id="KW-1185">Reference proteome</keyword>
<keyword evidence="7 12" id="KW-0378">Hydrolase</keyword>
<dbReference type="STRING" id="644295.Metev_1728"/>
<dbReference type="InterPro" id="IPR050582">
    <property type="entry name" value="HAD-like_SerB"/>
</dbReference>
<evidence type="ECO:0000256" key="9">
    <source>
        <dbReference type="ARBA" id="ARBA00023299"/>
    </source>
</evidence>
<evidence type="ECO:0000256" key="2">
    <source>
        <dbReference type="ARBA" id="ARBA00005135"/>
    </source>
</evidence>
<evidence type="ECO:0000256" key="3">
    <source>
        <dbReference type="ARBA" id="ARBA00009184"/>
    </source>
</evidence>
<dbReference type="GO" id="GO:0006564">
    <property type="term" value="P:L-serine biosynthetic process"/>
    <property type="evidence" value="ECO:0007669"/>
    <property type="project" value="UniProtKB-KW"/>
</dbReference>
<evidence type="ECO:0000256" key="1">
    <source>
        <dbReference type="ARBA" id="ARBA00001946"/>
    </source>
</evidence>
<comment type="similarity">
    <text evidence="3">Belongs to the HAD-like hydrolase superfamily. SerB family.</text>
</comment>
<dbReference type="InterPro" id="IPR023214">
    <property type="entry name" value="HAD_sf"/>
</dbReference>
<dbReference type="SUPFAM" id="SSF56784">
    <property type="entry name" value="HAD-like"/>
    <property type="match status" value="1"/>
</dbReference>
<proteinExistence type="inferred from homology"/>
<dbReference type="InterPro" id="IPR036412">
    <property type="entry name" value="HAD-like_sf"/>
</dbReference>
<dbReference type="NCBIfam" id="TIGR00338">
    <property type="entry name" value="serB"/>
    <property type="match status" value="1"/>
</dbReference>
<dbReference type="AlphaFoldDB" id="D7EB49"/>
<keyword evidence="8" id="KW-0460">Magnesium</keyword>
<dbReference type="GO" id="GO:0036424">
    <property type="term" value="F:L-phosphoserine phosphatase activity"/>
    <property type="evidence" value="ECO:0007669"/>
    <property type="project" value="InterPro"/>
</dbReference>
<dbReference type="EC" id="3.1.3.3" evidence="4"/>
<organism evidence="12 13">
    <name type="scientific">Methanohalobium evestigatum (strain ATCC BAA-1072 / DSM 3721 / NBRC 107634 / OCM 161 / Z-7303)</name>
    <dbReference type="NCBI Taxonomy" id="644295"/>
    <lineage>
        <taxon>Archaea</taxon>
        <taxon>Methanobacteriati</taxon>
        <taxon>Methanobacteriota</taxon>
        <taxon>Stenosarchaea group</taxon>
        <taxon>Methanomicrobia</taxon>
        <taxon>Methanosarcinales</taxon>
        <taxon>Methanosarcinaceae</taxon>
        <taxon>Methanohalobium</taxon>
    </lineage>
</organism>
<feature type="active site" description="Nucleophile" evidence="11">
    <location>
        <position position="69"/>
    </location>
</feature>
<evidence type="ECO:0000256" key="6">
    <source>
        <dbReference type="ARBA" id="ARBA00022723"/>
    </source>
</evidence>
<evidence type="ECO:0000256" key="10">
    <source>
        <dbReference type="ARBA" id="ARBA00031693"/>
    </source>
</evidence>
<dbReference type="OrthoDB" id="10041at2157"/>
<dbReference type="SFLD" id="SFLDS00003">
    <property type="entry name" value="Haloacid_Dehalogenase"/>
    <property type="match status" value="1"/>
</dbReference>
<dbReference type="InterPro" id="IPR004469">
    <property type="entry name" value="PSP"/>
</dbReference>
<name>D7EB49_METEZ</name>
<evidence type="ECO:0000313" key="13">
    <source>
        <dbReference type="Proteomes" id="UP000000391"/>
    </source>
</evidence>
<evidence type="ECO:0000256" key="8">
    <source>
        <dbReference type="ARBA" id="ARBA00022842"/>
    </source>
</evidence>
<dbReference type="PANTHER" id="PTHR43344:SF2">
    <property type="entry name" value="PHOSPHOSERINE PHOSPHATASE"/>
    <property type="match status" value="1"/>
</dbReference>
<keyword evidence="9" id="KW-0718">Serine biosynthesis</keyword>
<dbReference type="NCBIfam" id="TIGR01488">
    <property type="entry name" value="HAD-SF-IB"/>
    <property type="match status" value="1"/>
</dbReference>
<dbReference type="SFLD" id="SFLDF00029">
    <property type="entry name" value="phosphoserine_phosphatase"/>
    <property type="match status" value="1"/>
</dbReference>
<sequence>MNIINYQRVILIVETKLSEKIKCIVIYVSFNPSNKSYFLIRIFSGFDQVNSTDSNFNNDKGRKKLIVFDMDSTLIDAECIDKLAEAAGAGEEVSEITEQAMEGDIDYKESLVKRVQLLEGTEIETAQEVIHSLPIMPGAKELVYYVKSLGYKTAMISSGFTLATDYIGSLLDIEHVVSNELVIDNGYITGEVRGPLTEQDSKKYVFEQIAQMNGVHPENCIAVGDGANDICVFKKAGYSIAFNSKPILQEYADVVITRKDLRAIIPVIEALNME</sequence>
<dbReference type="Pfam" id="PF00702">
    <property type="entry name" value="Hydrolase"/>
    <property type="match status" value="1"/>
</dbReference>
<dbReference type="SFLD" id="SFLDG01136">
    <property type="entry name" value="C1.6:_Phosphoserine_Phosphatas"/>
    <property type="match status" value="1"/>
</dbReference>
<dbReference type="GO" id="GO:0005737">
    <property type="term" value="C:cytoplasm"/>
    <property type="evidence" value="ECO:0007669"/>
    <property type="project" value="TreeGrafter"/>
</dbReference>
<protein>
    <recommendedName>
        <fullName evidence="4">phosphoserine phosphatase</fullName>
        <ecNumber evidence="4">3.1.3.3</ecNumber>
    </recommendedName>
    <alternativeName>
        <fullName evidence="10">O-phosphoserine phosphohydrolase</fullName>
    </alternativeName>
</protein>
<dbReference type="HOGENOM" id="CLU_036368_4_3_2"/>
<dbReference type="Proteomes" id="UP000000391">
    <property type="component" value="Chromosome"/>
</dbReference>
<evidence type="ECO:0000256" key="5">
    <source>
        <dbReference type="ARBA" id="ARBA00022605"/>
    </source>
</evidence>
<evidence type="ECO:0000256" key="4">
    <source>
        <dbReference type="ARBA" id="ARBA00012640"/>
    </source>
</evidence>
<comment type="cofactor">
    <cofactor evidence="1">
        <name>Mg(2+)</name>
        <dbReference type="ChEBI" id="CHEBI:18420"/>
    </cofactor>
</comment>
<dbReference type="UniPathway" id="UPA00135">
    <property type="reaction ID" value="UER00198"/>
</dbReference>
<dbReference type="KEGG" id="mev:Metev_1728"/>
<evidence type="ECO:0000313" key="12">
    <source>
        <dbReference type="EMBL" id="ADI74566.1"/>
    </source>
</evidence>
<dbReference type="PANTHER" id="PTHR43344">
    <property type="entry name" value="PHOSPHOSERINE PHOSPHATASE"/>
    <property type="match status" value="1"/>
</dbReference>
<evidence type="ECO:0000256" key="11">
    <source>
        <dbReference type="PIRSR" id="PIRSR604469-1"/>
    </source>
</evidence>
<keyword evidence="6" id="KW-0479">Metal-binding</keyword>
<evidence type="ECO:0000256" key="7">
    <source>
        <dbReference type="ARBA" id="ARBA00022801"/>
    </source>
</evidence>